<dbReference type="EMBL" id="SAYU02000010">
    <property type="protein sequence ID" value="NHA67364.1"/>
    <property type="molecule type" value="Genomic_DNA"/>
</dbReference>
<evidence type="ECO:0000313" key="1">
    <source>
        <dbReference type="EMBL" id="NHA67364.1"/>
    </source>
</evidence>
<dbReference type="InterPro" id="IPR035948">
    <property type="entry name" value="YwqG-like_sf"/>
</dbReference>
<evidence type="ECO:0000313" key="2">
    <source>
        <dbReference type="Proteomes" id="UP000287866"/>
    </source>
</evidence>
<proteinExistence type="predicted"/>
<reference evidence="1" key="1">
    <citation type="submission" date="2020-03" db="EMBL/GenBank/DDBJ databases">
        <title>Phycicoccus flavus sp. nov., a novel endophytic actinobacterium isolated from branch of Kandelia candel.</title>
        <authorList>
            <person name="Tuo L."/>
        </authorList>
    </citation>
    <scope>NUCLEOTIDE SEQUENCE</scope>
    <source>
        <strain evidence="1">CMS6Z-2</strain>
    </source>
</reference>
<name>A0A8T6R1A2_9MICO</name>
<dbReference type="InterPro" id="IPR015315">
    <property type="entry name" value="DUF1963"/>
</dbReference>
<comment type="caution">
    <text evidence="1">The sequence shown here is derived from an EMBL/GenBank/DDBJ whole genome shotgun (WGS) entry which is preliminary data.</text>
</comment>
<dbReference type="Gene3D" id="2.30.320.10">
    <property type="entry name" value="YwqG-like"/>
    <property type="match status" value="1"/>
</dbReference>
<dbReference type="Proteomes" id="UP000287866">
    <property type="component" value="Unassembled WGS sequence"/>
</dbReference>
<dbReference type="AlphaFoldDB" id="A0A8T6R1A2"/>
<keyword evidence="2" id="KW-1185">Reference proteome</keyword>
<gene>
    <name evidence="1" type="ORF">EPD83_004730</name>
</gene>
<dbReference type="SUPFAM" id="SSF103032">
    <property type="entry name" value="Hypothetical protein YwqG"/>
    <property type="match status" value="1"/>
</dbReference>
<sequence>MPWGFDPADRVGWLLLHDDTPEDDLAPVEPPAVLRTPDPDGVLPELPLTATAARTLPEGFTPAVEDALGASDRDAYREWWVESMDRAFFDTHRVGGRPSQVQGEMTVECALGSAGHSTGDSSAYDDEEVLAAAQAEAPEWRLVLQVASDDDRGFMWGDSGFLFV</sequence>
<accession>A0A8T6R1A2</accession>
<organism evidence="1 2">
    <name type="scientific">Phycicoccus flavus</name>
    <dbReference type="NCBI Taxonomy" id="2502783"/>
    <lineage>
        <taxon>Bacteria</taxon>
        <taxon>Bacillati</taxon>
        <taxon>Actinomycetota</taxon>
        <taxon>Actinomycetes</taxon>
        <taxon>Micrococcales</taxon>
        <taxon>Intrasporangiaceae</taxon>
        <taxon>Phycicoccus</taxon>
    </lineage>
</organism>
<dbReference type="Pfam" id="PF09234">
    <property type="entry name" value="DUF1963"/>
    <property type="match status" value="1"/>
</dbReference>
<protein>
    <submittedName>
        <fullName evidence="1">DUF1963 domain-containing protein</fullName>
    </submittedName>
</protein>